<dbReference type="SUPFAM" id="SSF46966">
    <property type="entry name" value="Spectrin repeat"/>
    <property type="match status" value="2"/>
</dbReference>
<feature type="region of interest" description="Disordered" evidence="1">
    <location>
        <begin position="286"/>
        <end position="319"/>
    </location>
</feature>
<proteinExistence type="predicted"/>
<protein>
    <submittedName>
        <fullName evidence="2">Uncharacterized protein</fullName>
    </submittedName>
</protein>
<evidence type="ECO:0000313" key="3">
    <source>
        <dbReference type="Proteomes" id="UP000663889"/>
    </source>
</evidence>
<dbReference type="AlphaFoldDB" id="A0A815EEN2"/>
<dbReference type="EMBL" id="CAJNOU010002301">
    <property type="protein sequence ID" value="CAF1309379.1"/>
    <property type="molecule type" value="Genomic_DNA"/>
</dbReference>
<comment type="caution">
    <text evidence="2">The sequence shown here is derived from an EMBL/GenBank/DDBJ whole genome shotgun (WGS) entry which is preliminary data.</text>
</comment>
<dbReference type="CDD" id="cd00176">
    <property type="entry name" value="SPEC"/>
    <property type="match status" value="1"/>
</dbReference>
<evidence type="ECO:0000313" key="2">
    <source>
        <dbReference type="EMBL" id="CAF1309379.1"/>
    </source>
</evidence>
<reference evidence="2" key="1">
    <citation type="submission" date="2021-02" db="EMBL/GenBank/DDBJ databases">
        <authorList>
            <person name="Nowell W R."/>
        </authorList>
    </citation>
    <scope>NUCLEOTIDE SEQUENCE</scope>
</reference>
<feature type="region of interest" description="Disordered" evidence="1">
    <location>
        <begin position="379"/>
        <end position="402"/>
    </location>
</feature>
<dbReference type="Gene3D" id="1.20.58.60">
    <property type="match status" value="1"/>
</dbReference>
<dbReference type="Proteomes" id="UP000663889">
    <property type="component" value="Unassembled WGS sequence"/>
</dbReference>
<dbReference type="Pfam" id="PF00435">
    <property type="entry name" value="Spectrin"/>
    <property type="match status" value="1"/>
</dbReference>
<evidence type="ECO:0000256" key="1">
    <source>
        <dbReference type="SAM" id="MobiDB-lite"/>
    </source>
</evidence>
<organism evidence="2 3">
    <name type="scientific">Rotaria sordida</name>
    <dbReference type="NCBI Taxonomy" id="392033"/>
    <lineage>
        <taxon>Eukaryota</taxon>
        <taxon>Metazoa</taxon>
        <taxon>Spiralia</taxon>
        <taxon>Gnathifera</taxon>
        <taxon>Rotifera</taxon>
        <taxon>Eurotatoria</taxon>
        <taxon>Bdelloidea</taxon>
        <taxon>Philodinida</taxon>
        <taxon>Philodinidae</taxon>
        <taxon>Rotaria</taxon>
    </lineage>
</organism>
<gene>
    <name evidence="2" type="ORF">SEV965_LOCUS26714</name>
</gene>
<dbReference type="InterPro" id="IPR018159">
    <property type="entry name" value="Spectrin/alpha-actinin"/>
</dbReference>
<sequence length="749" mass="89183">MDIEKHSTMMNSLLTLGHNLLNETDIYPRTIDSISRTVQTLEQRWLSLKELIMKRKFESDNIHISWRNIDETINRISKMINDHERFLTEIKRTSGDGLQGIRNEYKSLENFKRTLDNDDKEIQKIANCHSEILRLYPTADSNNEIRNRIKDLNHRWKILNETVHETLKHLKYMLSIHGDFQLTQDSLLLWLTDLDVLLTNLEYLSEAPTNEKIRQLHDMDREIQEKQAKIEYVQKCANYLLNKTVDARGLTINMNELDKFLQQLKNLTKRIRKLKQNLMNPSDRHLDLMSSVRISTSPTRKRLASPSPPRSRSPNRYYRNRDRFLCSTVDARGLTINMNELDKFLQQLKNLTKRIRKLKQNLMNPSDRHLDLMSSVRISTSPTHKRLASPSPPRSRSPNRYRRNRDRFLCSYDKIELDDCRQRADKLLADFEDILLQINADFRSKEEIFHSSIPMGVQIENLSMDFTYNRILTSTRRKIDALREFILQIKQELGAYLIQDLNNDPMVLDIMNKWTYLQTLANDKDGQLNQSRQRWKYFKRQLEDLEQLAQEFANSDHLSSRTIYSTSDVNQRLDEFEILLKSTIDLANEFNDNSNEWIIIEHRLQLIKDKFQYLLTKSNRQYRELKTNYDIKHEILEINSQLDHLEILTHSLEPIDNNEINQNINRTKLHRFIRIHDDVEIINERLIKINDYPSSILSNDQIRQTNDLKLLFDRLNSIKRIVRIYLDQLEKLLAQNEINQNFSQLRTLK</sequence>
<dbReference type="SMART" id="SM00150">
    <property type="entry name" value="SPEC"/>
    <property type="match status" value="2"/>
</dbReference>
<dbReference type="InterPro" id="IPR002017">
    <property type="entry name" value="Spectrin_repeat"/>
</dbReference>
<accession>A0A815EEN2</accession>
<name>A0A815EEN2_9BILA</name>